<name>A0A1M6KPP8_9ACTN</name>
<proteinExistence type="predicted"/>
<evidence type="ECO:0000256" key="1">
    <source>
        <dbReference type="SAM" id="MobiDB-lite"/>
    </source>
</evidence>
<keyword evidence="3" id="KW-1185">Reference proteome</keyword>
<dbReference type="EMBL" id="FQZG01000062">
    <property type="protein sequence ID" value="SHJ60973.1"/>
    <property type="molecule type" value="Genomic_DNA"/>
</dbReference>
<protein>
    <submittedName>
        <fullName evidence="2">CRISPR-associated protein</fullName>
    </submittedName>
</protein>
<dbReference type="STRING" id="1123357.SAMN02745244_02879"/>
<evidence type="ECO:0000313" key="3">
    <source>
        <dbReference type="Proteomes" id="UP000184512"/>
    </source>
</evidence>
<accession>A0A1M6KPP8</accession>
<dbReference type="OrthoDB" id="5362408at2"/>
<dbReference type="AlphaFoldDB" id="A0A1M6KPP8"/>
<sequence length="660" mass="73342">MTADFVNPYTFIPLPAAVVRREPPGHAPTADEAGTRYVGSFTVTWHLEAQMAVPTDEWGALGGTIRIPGSSVKGAVRSVHEALFGGCLRQVDLDFSPTYRDLPKPKGMIGWRMAVVLRPGWDDGPLRVLLCAEHDLPIPTVRARTLLHSPQLGGSIPQTGDLIEVGALADVRNGKGHLVRRRADTILGWTRAPQNPSHYEQHAGKYLLLVTSQGARKDNHDWHWAIAPLTEEIRTLSEDAVRKYQGRSVGAKESGTPGAGGLIDVKQGRDLLARRRPQAVDLVPGDVVWVQEDGVEVEDVRLSQIWRRRLGSDEAVRRRIPDATHPCADAELCLTCAVFGSADTHNEEFKPRRLKEGKQNSYAGHVRFGSAALMGPVGSTEALAPLAQPNLGSGVSYLQPQQNPPDPDGPDARLTHWERERGWRQLRGRKFYWHSDPEDQRRELEQRTNGRPVDYRYLKRNNHADNACSVALVLNPGQRFTQKVTFDGLDEIGLQTLLAAIEPRRVLDGEGPYALHLGRGKPLGLGSVRAEISGLQVTTVRDRYSRGDSRDALPSFEAVDVNLMRERCGPLSDAHQAARKILSLNGLGDNQWKVSYPTLAPWSAFGRVVDGRSAFDESFEFFKEHNGPADRPKEARHYRWTPGKWTPMPEARDADQRWGR</sequence>
<dbReference type="Proteomes" id="UP000184512">
    <property type="component" value="Unassembled WGS sequence"/>
</dbReference>
<feature type="region of interest" description="Disordered" evidence="1">
    <location>
        <begin position="393"/>
        <end position="414"/>
    </location>
</feature>
<evidence type="ECO:0000313" key="2">
    <source>
        <dbReference type="EMBL" id="SHJ60973.1"/>
    </source>
</evidence>
<reference evidence="2 3" key="1">
    <citation type="submission" date="2016-11" db="EMBL/GenBank/DDBJ databases">
        <authorList>
            <person name="Jaros S."/>
            <person name="Januszkiewicz K."/>
            <person name="Wedrychowicz H."/>
        </authorList>
    </citation>
    <scope>NUCLEOTIDE SEQUENCE [LARGE SCALE GENOMIC DNA]</scope>
    <source>
        <strain evidence="2 3">DSM 12906</strain>
    </source>
</reference>
<feature type="compositionally biased region" description="Basic and acidic residues" evidence="1">
    <location>
        <begin position="650"/>
        <end position="660"/>
    </location>
</feature>
<feature type="region of interest" description="Disordered" evidence="1">
    <location>
        <begin position="631"/>
        <end position="660"/>
    </location>
</feature>
<gene>
    <name evidence="2" type="ORF">SAMN02745244_02879</name>
</gene>
<dbReference type="RefSeq" id="WP_073189522.1">
    <property type="nucleotide sequence ID" value="NZ_FQZG01000062.1"/>
</dbReference>
<organism evidence="2 3">
    <name type="scientific">Tessaracoccus bendigoensis DSM 12906</name>
    <dbReference type="NCBI Taxonomy" id="1123357"/>
    <lineage>
        <taxon>Bacteria</taxon>
        <taxon>Bacillati</taxon>
        <taxon>Actinomycetota</taxon>
        <taxon>Actinomycetes</taxon>
        <taxon>Propionibacteriales</taxon>
        <taxon>Propionibacteriaceae</taxon>
        <taxon>Tessaracoccus</taxon>
    </lineage>
</organism>